<sequence length="169" mass="19303">MFQPHGIALAPRWLLASSRSHANRSPLDRDSPLSTVDRPNRQFGRLGRRAVSAQPIVAPDAENDKTTQPANYRPPLSHRLFQLTRRPSALLEALSKRSSVPADPLKSMRRKRHRHQNATRHDDRPRHSRKCGTIKDRHLLVPACEKCLAPNKVSSSFSIIYFTTWDYVN</sequence>
<dbReference type="Proteomes" id="UP000784294">
    <property type="component" value="Unassembled WGS sequence"/>
</dbReference>
<dbReference type="EMBL" id="CAAALY010064308">
    <property type="protein sequence ID" value="VEL23845.1"/>
    <property type="molecule type" value="Genomic_DNA"/>
</dbReference>
<gene>
    <name evidence="2" type="ORF">PXEA_LOCUS17285</name>
</gene>
<evidence type="ECO:0000313" key="2">
    <source>
        <dbReference type="EMBL" id="VEL23845.1"/>
    </source>
</evidence>
<dbReference type="AlphaFoldDB" id="A0A3S5CIC3"/>
<protein>
    <submittedName>
        <fullName evidence="2">Uncharacterized protein</fullName>
    </submittedName>
</protein>
<reference evidence="2" key="1">
    <citation type="submission" date="2018-11" db="EMBL/GenBank/DDBJ databases">
        <authorList>
            <consortium name="Pathogen Informatics"/>
        </authorList>
    </citation>
    <scope>NUCLEOTIDE SEQUENCE</scope>
</reference>
<feature type="region of interest" description="Disordered" evidence="1">
    <location>
        <begin position="21"/>
        <end position="77"/>
    </location>
</feature>
<comment type="caution">
    <text evidence="2">The sequence shown here is derived from an EMBL/GenBank/DDBJ whole genome shotgun (WGS) entry which is preliminary data.</text>
</comment>
<organism evidence="2 3">
    <name type="scientific">Protopolystoma xenopodis</name>
    <dbReference type="NCBI Taxonomy" id="117903"/>
    <lineage>
        <taxon>Eukaryota</taxon>
        <taxon>Metazoa</taxon>
        <taxon>Spiralia</taxon>
        <taxon>Lophotrochozoa</taxon>
        <taxon>Platyhelminthes</taxon>
        <taxon>Monogenea</taxon>
        <taxon>Polyopisthocotylea</taxon>
        <taxon>Polystomatidea</taxon>
        <taxon>Polystomatidae</taxon>
        <taxon>Protopolystoma</taxon>
    </lineage>
</organism>
<feature type="region of interest" description="Disordered" evidence="1">
    <location>
        <begin position="95"/>
        <end position="130"/>
    </location>
</feature>
<feature type="compositionally biased region" description="Basic residues" evidence="1">
    <location>
        <begin position="107"/>
        <end position="118"/>
    </location>
</feature>
<evidence type="ECO:0000256" key="1">
    <source>
        <dbReference type="SAM" id="MobiDB-lite"/>
    </source>
</evidence>
<accession>A0A3S5CIC3</accession>
<evidence type="ECO:0000313" key="3">
    <source>
        <dbReference type="Proteomes" id="UP000784294"/>
    </source>
</evidence>
<name>A0A3S5CIC3_9PLAT</name>
<proteinExistence type="predicted"/>
<keyword evidence="3" id="KW-1185">Reference proteome</keyword>